<proteinExistence type="predicted"/>
<dbReference type="RefSeq" id="WP_095978302.1">
    <property type="nucleotide sequence ID" value="NZ_CP022163.1"/>
</dbReference>
<dbReference type="EMBL" id="CP022163">
    <property type="protein sequence ID" value="ATB29771.1"/>
    <property type="molecule type" value="Genomic_DNA"/>
</dbReference>
<evidence type="ECO:0000313" key="3">
    <source>
        <dbReference type="EMBL" id="ATB29771.1"/>
    </source>
</evidence>
<dbReference type="InterPro" id="IPR023210">
    <property type="entry name" value="NADP_OxRdtase_dom"/>
</dbReference>
<dbReference type="Proteomes" id="UP000217289">
    <property type="component" value="Chromosome"/>
</dbReference>
<dbReference type="AlphaFoldDB" id="A0A250IF52"/>
<gene>
    <name evidence="3" type="ORF">MEBOL_003226</name>
</gene>
<dbReference type="PANTHER" id="PTHR43364">
    <property type="entry name" value="NADH-SPECIFIC METHYLGLYOXAL REDUCTASE-RELATED"/>
    <property type="match status" value="1"/>
</dbReference>
<dbReference type="GO" id="GO:0005829">
    <property type="term" value="C:cytosol"/>
    <property type="evidence" value="ECO:0007669"/>
    <property type="project" value="TreeGrafter"/>
</dbReference>
<evidence type="ECO:0000313" key="4">
    <source>
        <dbReference type="Proteomes" id="UP000217289"/>
    </source>
</evidence>
<dbReference type="CDD" id="cd19080">
    <property type="entry name" value="AKR_AKR9A_9B"/>
    <property type="match status" value="1"/>
</dbReference>
<dbReference type="GO" id="GO:0016491">
    <property type="term" value="F:oxidoreductase activity"/>
    <property type="evidence" value="ECO:0007669"/>
    <property type="project" value="UniProtKB-KW"/>
</dbReference>
<dbReference type="Pfam" id="PF00248">
    <property type="entry name" value="Aldo_ket_red"/>
    <property type="match status" value="1"/>
</dbReference>
<keyword evidence="1" id="KW-0560">Oxidoreductase</keyword>
<dbReference type="InterPro" id="IPR036812">
    <property type="entry name" value="NAD(P)_OxRdtase_dom_sf"/>
</dbReference>
<dbReference type="KEGG" id="mbd:MEBOL_003226"/>
<evidence type="ECO:0000256" key="1">
    <source>
        <dbReference type="ARBA" id="ARBA00023002"/>
    </source>
</evidence>
<keyword evidence="4" id="KW-1185">Reference proteome</keyword>
<protein>
    <submittedName>
        <fullName evidence="3">Aldo/keto reductase</fullName>
    </submittedName>
</protein>
<dbReference type="Gene3D" id="3.20.20.100">
    <property type="entry name" value="NADP-dependent oxidoreductase domain"/>
    <property type="match status" value="1"/>
</dbReference>
<organism evidence="3 4">
    <name type="scientific">Melittangium boletus DSM 14713</name>
    <dbReference type="NCBI Taxonomy" id="1294270"/>
    <lineage>
        <taxon>Bacteria</taxon>
        <taxon>Pseudomonadati</taxon>
        <taxon>Myxococcota</taxon>
        <taxon>Myxococcia</taxon>
        <taxon>Myxococcales</taxon>
        <taxon>Cystobacterineae</taxon>
        <taxon>Archangiaceae</taxon>
        <taxon>Melittangium</taxon>
    </lineage>
</organism>
<name>A0A250IF52_9BACT</name>
<evidence type="ECO:0000259" key="2">
    <source>
        <dbReference type="Pfam" id="PF00248"/>
    </source>
</evidence>
<reference evidence="3 4" key="1">
    <citation type="submission" date="2017-06" db="EMBL/GenBank/DDBJ databases">
        <authorList>
            <person name="Kim H.J."/>
            <person name="Triplett B.A."/>
        </authorList>
    </citation>
    <scope>NUCLEOTIDE SEQUENCE [LARGE SCALE GENOMIC DNA]</scope>
    <source>
        <strain evidence="3 4">DSM 14713</strain>
    </source>
</reference>
<feature type="domain" description="NADP-dependent oxidoreductase" evidence="2">
    <location>
        <begin position="18"/>
        <end position="318"/>
    </location>
</feature>
<accession>A0A250IF52</accession>
<dbReference type="FunFam" id="3.20.20.100:FF:000004">
    <property type="entry name" value="Oxidoreductase, aldo/keto reductase"/>
    <property type="match status" value="1"/>
</dbReference>
<sequence>MPLHHYVTLGRSGLRVSPLCLGAMTFGDDFGWGSNIQDTQAIIDRYLALSGNFIDTANIYTLGHSERILGDHLGRDPSKRDRVVLATKFFGNLTPGDPNGGGAGAKALLASTHESLRRLRTDYIDLLWMHCHDQHTPIEETMRALDDLVRAGKVRYIGFSDTPAWKTAQAQLIAHFRGWTPLIALQIEYSLIERTVEGELIPMARELGLGVTPWSPLKGGVLSGKYTRENAGQVKAARGAWTESALTERAYAIIDVLQRVAKETDSTPAHVALAWVQNRPGVTSTIIGARTMQQLESNLAALDVKLTPEQTAALDAVSQPTLNFPAGFLQGAPTFMHGGITVNGISAPPSTLLVRKEPRK</sequence>
<dbReference type="InterPro" id="IPR050523">
    <property type="entry name" value="AKR_Detox_Biosynth"/>
</dbReference>
<dbReference type="OrthoDB" id="5523216at2"/>
<dbReference type="SUPFAM" id="SSF51430">
    <property type="entry name" value="NAD(P)-linked oxidoreductase"/>
    <property type="match status" value="1"/>
</dbReference>
<dbReference type="PANTHER" id="PTHR43364:SF4">
    <property type="entry name" value="NAD(P)-LINKED OXIDOREDUCTASE SUPERFAMILY PROTEIN"/>
    <property type="match status" value="1"/>
</dbReference>